<dbReference type="Proteomes" id="UP001152320">
    <property type="component" value="Chromosome 17"/>
</dbReference>
<evidence type="ECO:0000313" key="3">
    <source>
        <dbReference type="EMBL" id="KAJ8025699.1"/>
    </source>
</evidence>
<keyword evidence="2" id="KW-0732">Signal</keyword>
<organism evidence="3 4">
    <name type="scientific">Holothuria leucospilota</name>
    <name type="common">Black long sea cucumber</name>
    <name type="synonym">Mertensiothuria leucospilota</name>
    <dbReference type="NCBI Taxonomy" id="206669"/>
    <lineage>
        <taxon>Eukaryota</taxon>
        <taxon>Metazoa</taxon>
        <taxon>Echinodermata</taxon>
        <taxon>Eleutherozoa</taxon>
        <taxon>Echinozoa</taxon>
        <taxon>Holothuroidea</taxon>
        <taxon>Aspidochirotacea</taxon>
        <taxon>Aspidochirotida</taxon>
        <taxon>Holothuriidae</taxon>
        <taxon>Holothuria</taxon>
    </lineage>
</organism>
<gene>
    <name evidence="3" type="ORF">HOLleu_33326</name>
</gene>
<name>A0A9Q1BHP2_HOLLE</name>
<feature type="signal peptide" evidence="2">
    <location>
        <begin position="1"/>
        <end position="19"/>
    </location>
</feature>
<evidence type="ECO:0000256" key="1">
    <source>
        <dbReference type="SAM" id="MobiDB-lite"/>
    </source>
</evidence>
<sequence>MHKPVWFLILANWLAYSGGFEFCIQDDNPLRCGIPPLTDEQIQNIDVGRRDAIQQLLIQREGRPLALEDPSIPDELLEPLVILTPNQRAAFDRKYGTSSSSDVGTAQRKKRGDSVEACPPSGSQTVVFVLTATDEVCQIETFLDTNLDCVTPDPSSCNNCCIDQVCVPLTCVNIDGPSIGIFDVILTRCTCCN</sequence>
<dbReference type="EMBL" id="JAIZAY010000017">
    <property type="protein sequence ID" value="KAJ8025699.1"/>
    <property type="molecule type" value="Genomic_DNA"/>
</dbReference>
<evidence type="ECO:0000256" key="2">
    <source>
        <dbReference type="SAM" id="SignalP"/>
    </source>
</evidence>
<reference evidence="3" key="1">
    <citation type="submission" date="2021-10" db="EMBL/GenBank/DDBJ databases">
        <title>Tropical sea cucumber genome reveals ecological adaptation and Cuvierian tubules defense mechanism.</title>
        <authorList>
            <person name="Chen T."/>
        </authorList>
    </citation>
    <scope>NUCLEOTIDE SEQUENCE</scope>
    <source>
        <strain evidence="3">Nanhai2018</strain>
        <tissue evidence="3">Muscle</tissue>
    </source>
</reference>
<dbReference type="AlphaFoldDB" id="A0A9Q1BHP2"/>
<proteinExistence type="predicted"/>
<feature type="region of interest" description="Disordered" evidence="1">
    <location>
        <begin position="94"/>
        <end position="118"/>
    </location>
</feature>
<feature type="chain" id="PRO_5040290252" evidence="2">
    <location>
        <begin position="20"/>
        <end position="193"/>
    </location>
</feature>
<evidence type="ECO:0000313" key="4">
    <source>
        <dbReference type="Proteomes" id="UP001152320"/>
    </source>
</evidence>
<protein>
    <submittedName>
        <fullName evidence="3">Uncharacterized protein</fullName>
    </submittedName>
</protein>
<keyword evidence="4" id="KW-1185">Reference proteome</keyword>
<comment type="caution">
    <text evidence="3">The sequence shown here is derived from an EMBL/GenBank/DDBJ whole genome shotgun (WGS) entry which is preliminary data.</text>
</comment>
<accession>A0A9Q1BHP2</accession>